<dbReference type="Gene3D" id="3.40.50.150">
    <property type="entry name" value="Vaccinia Virus protein VP39"/>
    <property type="match status" value="1"/>
</dbReference>
<evidence type="ECO:0000256" key="1">
    <source>
        <dbReference type="ARBA" id="ARBA00008361"/>
    </source>
</evidence>
<dbReference type="GO" id="GO:0008757">
    <property type="term" value="F:S-adenosylmethionine-dependent methyltransferase activity"/>
    <property type="evidence" value="ECO:0007669"/>
    <property type="project" value="InterPro"/>
</dbReference>
<dbReference type="PANTHER" id="PTHR44942">
    <property type="entry name" value="METHYLTRANSF_11 DOMAIN-CONTAINING PROTEIN"/>
    <property type="match status" value="1"/>
</dbReference>
<dbReference type="InterPro" id="IPR051052">
    <property type="entry name" value="Diverse_substrate_MTase"/>
</dbReference>
<organism evidence="5">
    <name type="scientific">Planktothrix agardhii</name>
    <name type="common">Oscillatoria agardhii</name>
    <dbReference type="NCBI Taxonomy" id="1160"/>
    <lineage>
        <taxon>Bacteria</taxon>
        <taxon>Bacillati</taxon>
        <taxon>Cyanobacteriota</taxon>
        <taxon>Cyanophyceae</taxon>
        <taxon>Oscillatoriophycideae</taxon>
        <taxon>Oscillatoriales</taxon>
        <taxon>Microcoleaceae</taxon>
        <taxon>Planktothrix</taxon>
    </lineage>
</organism>
<dbReference type="CDD" id="cd02440">
    <property type="entry name" value="AdoMet_MTases"/>
    <property type="match status" value="1"/>
</dbReference>
<evidence type="ECO:0000259" key="4">
    <source>
        <dbReference type="Pfam" id="PF08241"/>
    </source>
</evidence>
<reference evidence="5" key="1">
    <citation type="submission" date="2015-09" db="EMBL/GenBank/DDBJ databases">
        <authorList>
            <person name="Jackson K.R."/>
            <person name="Lunt B.L."/>
            <person name="Fisher J.N.B."/>
            <person name="Gardner A.V."/>
            <person name="Bailey M.E."/>
            <person name="Deus L.M."/>
            <person name="Earl A.S."/>
            <person name="Gibby P.D."/>
            <person name="Hartmann K.A."/>
            <person name="Liu J.E."/>
            <person name="Manci A.M."/>
            <person name="Nielsen D.A."/>
            <person name="Solomon M.B."/>
            <person name="Breakwell D.P."/>
            <person name="Burnett S.H."/>
            <person name="Grose J.H."/>
        </authorList>
    </citation>
    <scope>NUCLEOTIDE SEQUENCE</scope>
    <source>
        <strain evidence="5">7805</strain>
    </source>
</reference>
<evidence type="ECO:0000313" key="5">
    <source>
        <dbReference type="EMBL" id="CUM62418.1"/>
    </source>
</evidence>
<dbReference type="EMBL" id="LO018305">
    <property type="protein sequence ID" value="CUM62418.1"/>
    <property type="molecule type" value="Genomic_DNA"/>
</dbReference>
<dbReference type="AlphaFoldDB" id="A0A1J1JLT9"/>
<dbReference type="PANTHER" id="PTHR44942:SF4">
    <property type="entry name" value="METHYLTRANSFERASE TYPE 11 DOMAIN-CONTAINING PROTEIN"/>
    <property type="match status" value="1"/>
</dbReference>
<dbReference type="RefSeq" id="WP_235752313.1">
    <property type="nucleotide sequence ID" value="NZ_LR882951.1"/>
</dbReference>
<gene>
    <name evidence="5" type="ORF">PLAM_mp0123</name>
</gene>
<dbReference type="InterPro" id="IPR029063">
    <property type="entry name" value="SAM-dependent_MTases_sf"/>
</dbReference>
<dbReference type="GO" id="GO:0032259">
    <property type="term" value="P:methylation"/>
    <property type="evidence" value="ECO:0007669"/>
    <property type="project" value="UniProtKB-KW"/>
</dbReference>
<comment type="similarity">
    <text evidence="1">Belongs to the methyltransferase superfamily.</text>
</comment>
<evidence type="ECO:0000256" key="2">
    <source>
        <dbReference type="ARBA" id="ARBA00022603"/>
    </source>
</evidence>
<accession>A0A1J1JLT9</accession>
<keyword evidence="2 5" id="KW-0489">Methyltransferase</keyword>
<dbReference type="InterPro" id="IPR013216">
    <property type="entry name" value="Methyltransf_11"/>
</dbReference>
<evidence type="ECO:0000256" key="3">
    <source>
        <dbReference type="ARBA" id="ARBA00022679"/>
    </source>
</evidence>
<dbReference type="Pfam" id="PF08241">
    <property type="entry name" value="Methyltransf_11"/>
    <property type="match status" value="1"/>
</dbReference>
<protein>
    <submittedName>
        <fullName evidence="5">Putative Methyltransferase domain protein</fullName>
    </submittedName>
</protein>
<keyword evidence="3 5" id="KW-0808">Transferase</keyword>
<feature type="domain" description="Methyltransferase type 11" evidence="4">
    <location>
        <begin position="41"/>
        <end position="130"/>
    </location>
</feature>
<name>A0A1J1JLT9_PLAAG</name>
<proteinExistence type="inferred from homology"/>
<sequence length="252" mass="28611">MSLETQFGQFADLYVATRPPYPEALFQEIVNCVPLPHDQALDLGAGIGLSTLPLCRWFKQVLAVEPDEGMAVKLRNLSPKIEVRPCSAQELNETPESIDLITMGNTLYWLDGSMVVKKALTWLRKEGILAVYRYGVPRPPEPIQAILETELRERWHSFRHPRLLDENYSYRVIAEQSGFKSIQVLTVPYSIFWKTQQLIGYFCSTSYCSTYLKTLANPDRYVADLESQINDSVGSTPFPVDFSLELIIAQKG</sequence>
<dbReference type="SUPFAM" id="SSF53335">
    <property type="entry name" value="S-adenosyl-L-methionine-dependent methyltransferases"/>
    <property type="match status" value="1"/>
</dbReference>